<reference evidence="3" key="2">
    <citation type="submission" date="2025-08" db="UniProtKB">
        <authorList>
            <consortium name="Ensembl"/>
        </authorList>
    </citation>
    <scope>IDENTIFICATION</scope>
</reference>
<evidence type="ECO:0000256" key="1">
    <source>
        <dbReference type="SAM" id="MobiDB-lite"/>
    </source>
</evidence>
<sequence>ESSPWPGPCFSLPFSITVQVRMQSPASQSVSLGETAKLPCSKSSGSWHSFYWYQQKPGQAPRFVFYGTSTRGEGIPDRFTASVSGNTGHLTISNTQAEDEAVYYCADWETADGSEERQRCQLSTSPWSVLKKPGTSK</sequence>
<dbReference type="InterPro" id="IPR036179">
    <property type="entry name" value="Ig-like_dom_sf"/>
</dbReference>
<dbReference type="SMART" id="SM00406">
    <property type="entry name" value="IGv"/>
    <property type="match status" value="1"/>
</dbReference>
<reference evidence="3 4" key="1">
    <citation type="journal article" date="2019" name="Proc. Natl. Acad. Sci. U.S.A.">
        <title>Regulatory changes in pterin and carotenoid genes underlie balanced color polymorphisms in the wall lizard.</title>
        <authorList>
            <person name="Andrade P."/>
            <person name="Pinho C."/>
            <person name="Perez I de Lanuza G."/>
            <person name="Afonso S."/>
            <person name="Brejcha J."/>
            <person name="Rubin C.J."/>
            <person name="Wallerman O."/>
            <person name="Pereira P."/>
            <person name="Sabatino S.J."/>
            <person name="Bellati A."/>
            <person name="Pellitteri-Rosa D."/>
            <person name="Bosakova Z."/>
            <person name="Bunikis I."/>
            <person name="Carretero M.A."/>
            <person name="Feiner N."/>
            <person name="Marsik P."/>
            <person name="Pauperio F."/>
            <person name="Salvi D."/>
            <person name="Soler L."/>
            <person name="While G.M."/>
            <person name="Uller T."/>
            <person name="Font E."/>
            <person name="Andersson L."/>
            <person name="Carneiro M."/>
        </authorList>
    </citation>
    <scope>NUCLEOTIDE SEQUENCE</scope>
</reference>
<dbReference type="OMA" id="YCADWET"/>
<feature type="domain" description="Ig-like" evidence="2">
    <location>
        <begin position="13"/>
        <end position="105"/>
    </location>
</feature>
<dbReference type="InterPro" id="IPR050150">
    <property type="entry name" value="IgV_Light_Chain"/>
</dbReference>
<accession>A0A670JUY3</accession>
<feature type="region of interest" description="Disordered" evidence="1">
    <location>
        <begin position="115"/>
        <end position="137"/>
    </location>
</feature>
<dbReference type="SUPFAM" id="SSF48726">
    <property type="entry name" value="Immunoglobulin"/>
    <property type="match status" value="1"/>
</dbReference>
<dbReference type="InterPro" id="IPR013783">
    <property type="entry name" value="Ig-like_fold"/>
</dbReference>
<dbReference type="SMART" id="SM00409">
    <property type="entry name" value="IG"/>
    <property type="match status" value="1"/>
</dbReference>
<dbReference type="Ensembl" id="ENSPMRT00000030807.1">
    <property type="protein sequence ID" value="ENSPMRP00000029038.1"/>
    <property type="gene ID" value="ENSPMRG00000018771.1"/>
</dbReference>
<dbReference type="InterPro" id="IPR003599">
    <property type="entry name" value="Ig_sub"/>
</dbReference>
<dbReference type="GeneTree" id="ENSGT00940000154179"/>
<reference evidence="3" key="3">
    <citation type="submission" date="2025-09" db="UniProtKB">
        <authorList>
            <consortium name="Ensembl"/>
        </authorList>
    </citation>
    <scope>IDENTIFICATION</scope>
</reference>
<dbReference type="InterPro" id="IPR007110">
    <property type="entry name" value="Ig-like_dom"/>
</dbReference>
<dbReference type="PROSITE" id="PS50835">
    <property type="entry name" value="IG_LIKE"/>
    <property type="match status" value="1"/>
</dbReference>
<dbReference type="PANTHER" id="PTHR23267">
    <property type="entry name" value="IMMUNOGLOBULIN LIGHT CHAIN"/>
    <property type="match status" value="1"/>
</dbReference>
<dbReference type="Proteomes" id="UP000472272">
    <property type="component" value="Chromosome 16"/>
</dbReference>
<dbReference type="InterPro" id="IPR013106">
    <property type="entry name" value="Ig_V-set"/>
</dbReference>
<dbReference type="Pfam" id="PF07686">
    <property type="entry name" value="V-set"/>
    <property type="match status" value="1"/>
</dbReference>
<protein>
    <recommendedName>
        <fullName evidence="2">Ig-like domain-containing protein</fullName>
    </recommendedName>
</protein>
<proteinExistence type="predicted"/>
<evidence type="ECO:0000313" key="3">
    <source>
        <dbReference type="Ensembl" id="ENSPMRP00000029038.1"/>
    </source>
</evidence>
<evidence type="ECO:0000313" key="4">
    <source>
        <dbReference type="Proteomes" id="UP000472272"/>
    </source>
</evidence>
<keyword evidence="4" id="KW-1185">Reference proteome</keyword>
<name>A0A670JUY3_PODMU</name>
<dbReference type="AlphaFoldDB" id="A0A670JUY3"/>
<dbReference type="Gene3D" id="2.60.40.10">
    <property type="entry name" value="Immunoglobulins"/>
    <property type="match status" value="1"/>
</dbReference>
<organism evidence="3 4">
    <name type="scientific">Podarcis muralis</name>
    <name type="common">Wall lizard</name>
    <name type="synonym">Lacerta muralis</name>
    <dbReference type="NCBI Taxonomy" id="64176"/>
    <lineage>
        <taxon>Eukaryota</taxon>
        <taxon>Metazoa</taxon>
        <taxon>Chordata</taxon>
        <taxon>Craniata</taxon>
        <taxon>Vertebrata</taxon>
        <taxon>Euteleostomi</taxon>
        <taxon>Lepidosauria</taxon>
        <taxon>Squamata</taxon>
        <taxon>Bifurcata</taxon>
        <taxon>Unidentata</taxon>
        <taxon>Episquamata</taxon>
        <taxon>Laterata</taxon>
        <taxon>Lacertibaenia</taxon>
        <taxon>Lacertidae</taxon>
        <taxon>Podarcis</taxon>
    </lineage>
</organism>
<evidence type="ECO:0000259" key="2">
    <source>
        <dbReference type="PROSITE" id="PS50835"/>
    </source>
</evidence>